<dbReference type="Proteomes" id="UP000004757">
    <property type="component" value="Unassembled WGS sequence"/>
</dbReference>
<dbReference type="GO" id="GO:0005886">
    <property type="term" value="C:plasma membrane"/>
    <property type="evidence" value="ECO:0007669"/>
    <property type="project" value="TreeGrafter"/>
</dbReference>
<dbReference type="STRING" id="747682.MALL_0086"/>
<dbReference type="GO" id="GO:0005829">
    <property type="term" value="C:cytosol"/>
    <property type="evidence" value="ECO:0007669"/>
    <property type="project" value="TreeGrafter"/>
</dbReference>
<dbReference type="InterPro" id="IPR011116">
    <property type="entry name" value="SecA_Wing/Scaffold"/>
</dbReference>
<dbReference type="SUPFAM" id="SSF81886">
    <property type="entry name" value="Helical scaffold and wing domains of SecA"/>
    <property type="match status" value="1"/>
</dbReference>
<evidence type="ECO:0000256" key="1">
    <source>
        <dbReference type="SAM" id="MobiDB-lite"/>
    </source>
</evidence>
<dbReference type="Pfam" id="PF07516">
    <property type="entry name" value="SecA_SW"/>
    <property type="match status" value="1"/>
</dbReference>
<gene>
    <name evidence="3" type="ORF">MALL_0086</name>
</gene>
<evidence type="ECO:0000313" key="4">
    <source>
        <dbReference type="Proteomes" id="UP000004757"/>
    </source>
</evidence>
<protein>
    <submittedName>
        <fullName evidence="3">SecA domain protein</fullName>
    </submittedName>
</protein>
<dbReference type="GO" id="GO:0006605">
    <property type="term" value="P:protein targeting"/>
    <property type="evidence" value="ECO:0007669"/>
    <property type="project" value="InterPro"/>
</dbReference>
<comment type="caution">
    <text evidence="3">The sequence shown here is derived from an EMBL/GenBank/DDBJ whole genome shotgun (WGS) entry which is preliminary data.</text>
</comment>
<proteinExistence type="predicted"/>
<dbReference type="Gene3D" id="1.10.3060.10">
    <property type="entry name" value="Helical scaffold and wing domains of SecA"/>
    <property type="match status" value="1"/>
</dbReference>
<dbReference type="GO" id="GO:0017038">
    <property type="term" value="P:protein import"/>
    <property type="evidence" value="ECO:0007669"/>
    <property type="project" value="InterPro"/>
</dbReference>
<dbReference type="InterPro" id="IPR000185">
    <property type="entry name" value="SecA"/>
</dbReference>
<feature type="domain" description="SecA Wing/Scaffold" evidence="2">
    <location>
        <begin position="4"/>
        <end position="217"/>
    </location>
</feature>
<dbReference type="AlphaFoldDB" id="D4XUV0"/>
<organism evidence="3 4">
    <name type="scientific">Mycoplasmopsis alligatoris A21JP2</name>
    <dbReference type="NCBI Taxonomy" id="747682"/>
    <lineage>
        <taxon>Bacteria</taxon>
        <taxon>Bacillati</taxon>
        <taxon>Mycoplasmatota</taxon>
        <taxon>Mycoplasmoidales</taxon>
        <taxon>Metamycoplasmataceae</taxon>
        <taxon>Mycoplasmopsis</taxon>
    </lineage>
</organism>
<dbReference type="GO" id="GO:0043952">
    <property type="term" value="P:protein transport by the Sec complex"/>
    <property type="evidence" value="ECO:0007669"/>
    <property type="project" value="TreeGrafter"/>
</dbReference>
<feature type="compositionally biased region" description="Basic and acidic residues" evidence="1">
    <location>
        <begin position="318"/>
        <end position="337"/>
    </location>
</feature>
<name>D4XUV0_9BACT</name>
<dbReference type="PANTHER" id="PTHR30612:SF0">
    <property type="entry name" value="CHLOROPLAST PROTEIN-TRANSPORTING ATPASE"/>
    <property type="match status" value="1"/>
</dbReference>
<accession>D4XUV0</accession>
<dbReference type="PANTHER" id="PTHR30612">
    <property type="entry name" value="SECA INNER MEMBRANE COMPONENT OF SEC PROTEIN SECRETION SYSTEM"/>
    <property type="match status" value="1"/>
</dbReference>
<dbReference type="GO" id="GO:0005524">
    <property type="term" value="F:ATP binding"/>
    <property type="evidence" value="ECO:0007669"/>
    <property type="project" value="InterPro"/>
</dbReference>
<dbReference type="GO" id="GO:0031522">
    <property type="term" value="C:cell envelope Sec protein transport complex"/>
    <property type="evidence" value="ECO:0007669"/>
    <property type="project" value="TreeGrafter"/>
</dbReference>
<dbReference type="EMBL" id="ADNC01000001">
    <property type="protein sequence ID" value="EFF41877.1"/>
    <property type="molecule type" value="Genomic_DNA"/>
</dbReference>
<dbReference type="InterPro" id="IPR036266">
    <property type="entry name" value="SecA_Wing/Scaffold_sf"/>
</dbReference>
<evidence type="ECO:0000259" key="2">
    <source>
        <dbReference type="Pfam" id="PF07516"/>
    </source>
</evidence>
<sequence length="346" mass="41194">DKEITNKNLKFAFNHAQKKIEGFNYDSRKNVLNYDDVIRQQRDLIYSQRDLILLTDDIVFVAKRMISSTAKSIIKSENYRFNNGSFDFEALAKFLDEHVSNVVKIKFSIEEIKVLHENELFEYIEEKFLHSFDEWKENVIDNYDQEMLNTTLRDIVLKILDIKWQYHIDTMDKLRSNINLVQYAQKNPFQVYTDEGTKKFEAMLSDIAFDVMISIFRNEYGRKSLIDKSIRQDPIFQEMISNITYNYALTQQENEENYLRMYKSIKARLEELENNSQANVFDDNLSHLQENNPEINNLEVPNDINSFLENKKLFDQDDSEKFNDVSEQKENLENQDKNDDDFFSIA</sequence>
<feature type="region of interest" description="Disordered" evidence="1">
    <location>
        <begin position="318"/>
        <end position="346"/>
    </location>
</feature>
<keyword evidence="4" id="KW-1185">Reference proteome</keyword>
<reference evidence="3 4" key="1">
    <citation type="submission" date="2010-03" db="EMBL/GenBank/DDBJ databases">
        <authorList>
            <person name="Glass J.I."/>
            <person name="Benders G.A."/>
            <person name="Durkin A.S."/>
            <person name="Farmerie W.G."/>
            <person name="Hlavinka K."/>
            <person name="Hostetler J."/>
            <person name="Jackson J."/>
            <person name="May M.A."/>
            <person name="Miller R.H."/>
            <person name="Paralanov V."/>
            <person name="Radune D."/>
            <person name="Szczypinski B."/>
            <person name="Brown D.R."/>
        </authorList>
    </citation>
    <scope>NUCLEOTIDE SEQUENCE [LARGE SCALE GENOMIC DNA]</scope>
    <source>
        <strain evidence="3 4">A21JP2</strain>
    </source>
</reference>
<feature type="non-terminal residue" evidence="3">
    <location>
        <position position="1"/>
    </location>
</feature>
<dbReference type="GO" id="GO:0006886">
    <property type="term" value="P:intracellular protein transport"/>
    <property type="evidence" value="ECO:0007669"/>
    <property type="project" value="InterPro"/>
</dbReference>
<dbReference type="eggNOG" id="COG0653">
    <property type="taxonomic scope" value="Bacteria"/>
</dbReference>
<evidence type="ECO:0000313" key="3">
    <source>
        <dbReference type="EMBL" id="EFF41877.1"/>
    </source>
</evidence>